<comment type="caution">
    <text evidence="8">The sequence shown here is derived from an EMBL/GenBank/DDBJ whole genome shotgun (WGS) entry which is preliminary data.</text>
</comment>
<proteinExistence type="predicted"/>
<keyword evidence="2 6" id="KW-0812">Transmembrane</keyword>
<reference evidence="9" key="1">
    <citation type="submission" date="2017-01" db="EMBL/GenBank/DDBJ databases">
        <title>Comparative genomics of anhydrobiosis in the tardigrade Hypsibius dujardini.</title>
        <authorList>
            <person name="Yoshida Y."/>
            <person name="Koutsovoulos G."/>
            <person name="Laetsch D."/>
            <person name="Stevens L."/>
            <person name="Kumar S."/>
            <person name="Horikawa D."/>
            <person name="Ishino K."/>
            <person name="Komine S."/>
            <person name="Tomita M."/>
            <person name="Blaxter M."/>
            <person name="Arakawa K."/>
        </authorList>
    </citation>
    <scope>NUCLEOTIDE SEQUENCE [LARGE SCALE GENOMIC DNA]</scope>
    <source>
        <strain evidence="9">Z151</strain>
    </source>
</reference>
<feature type="region of interest" description="Disordered" evidence="5">
    <location>
        <begin position="1"/>
        <end position="26"/>
    </location>
</feature>
<evidence type="ECO:0000256" key="3">
    <source>
        <dbReference type="ARBA" id="ARBA00022989"/>
    </source>
</evidence>
<protein>
    <submittedName>
        <fullName evidence="8">Sulfate transporter</fullName>
    </submittedName>
</protein>
<evidence type="ECO:0000256" key="1">
    <source>
        <dbReference type="ARBA" id="ARBA00004141"/>
    </source>
</evidence>
<comment type="subcellular location">
    <subcellularLocation>
        <location evidence="1">Membrane</location>
        <topology evidence="1">Multi-pass membrane protein</topology>
    </subcellularLocation>
</comment>
<name>A0A1W0WWF1_HYPEX</name>
<keyword evidence="9" id="KW-1185">Reference proteome</keyword>
<evidence type="ECO:0000256" key="2">
    <source>
        <dbReference type="ARBA" id="ARBA00022692"/>
    </source>
</evidence>
<dbReference type="InterPro" id="IPR001902">
    <property type="entry name" value="SLC26A/SulP_fam"/>
</dbReference>
<evidence type="ECO:0000313" key="8">
    <source>
        <dbReference type="EMBL" id="OQV19503.1"/>
    </source>
</evidence>
<evidence type="ECO:0000256" key="4">
    <source>
        <dbReference type="ARBA" id="ARBA00023136"/>
    </source>
</evidence>
<dbReference type="InterPro" id="IPR011547">
    <property type="entry name" value="SLC26A/SulP_dom"/>
</dbReference>
<keyword evidence="3 6" id="KW-1133">Transmembrane helix</keyword>
<feature type="domain" description="SLC26A/SulP transporter" evidence="7">
    <location>
        <begin position="109"/>
        <end position="251"/>
    </location>
</feature>
<dbReference type="GO" id="GO:0008271">
    <property type="term" value="F:secondary active sulfate transmembrane transporter activity"/>
    <property type="evidence" value="ECO:0007669"/>
    <property type="project" value="InterPro"/>
</dbReference>
<organism evidence="8 9">
    <name type="scientific">Hypsibius exemplaris</name>
    <name type="common">Freshwater tardigrade</name>
    <dbReference type="NCBI Taxonomy" id="2072580"/>
    <lineage>
        <taxon>Eukaryota</taxon>
        <taxon>Metazoa</taxon>
        <taxon>Ecdysozoa</taxon>
        <taxon>Tardigrada</taxon>
        <taxon>Eutardigrada</taxon>
        <taxon>Parachela</taxon>
        <taxon>Hypsibioidea</taxon>
        <taxon>Hypsibiidae</taxon>
        <taxon>Hypsibius</taxon>
    </lineage>
</organism>
<dbReference type="GO" id="GO:0016020">
    <property type="term" value="C:membrane"/>
    <property type="evidence" value="ECO:0007669"/>
    <property type="project" value="UniProtKB-SubCell"/>
</dbReference>
<keyword evidence="4 6" id="KW-0472">Membrane</keyword>
<dbReference type="AlphaFoldDB" id="A0A1W0WWF1"/>
<evidence type="ECO:0000259" key="7">
    <source>
        <dbReference type="Pfam" id="PF00916"/>
    </source>
</evidence>
<dbReference type="Proteomes" id="UP000192578">
    <property type="component" value="Unassembled WGS sequence"/>
</dbReference>
<dbReference type="OrthoDB" id="288203at2759"/>
<evidence type="ECO:0000313" key="9">
    <source>
        <dbReference type="Proteomes" id="UP000192578"/>
    </source>
</evidence>
<dbReference type="InterPro" id="IPR018045">
    <property type="entry name" value="S04_transporter_CS"/>
</dbReference>
<accession>A0A1W0WWF1</accession>
<feature type="transmembrane region" description="Helical" evidence="6">
    <location>
        <begin position="80"/>
        <end position="99"/>
    </location>
</feature>
<feature type="transmembrane region" description="Helical" evidence="6">
    <location>
        <begin position="119"/>
        <end position="142"/>
    </location>
</feature>
<dbReference type="PANTHER" id="PTHR11814">
    <property type="entry name" value="SULFATE TRANSPORTER"/>
    <property type="match status" value="1"/>
</dbReference>
<gene>
    <name evidence="8" type="ORF">BV898_06492</name>
</gene>
<dbReference type="Pfam" id="PF00916">
    <property type="entry name" value="Sulfate_transp"/>
    <property type="match status" value="1"/>
</dbReference>
<feature type="transmembrane region" description="Helical" evidence="6">
    <location>
        <begin position="217"/>
        <end position="242"/>
    </location>
</feature>
<evidence type="ECO:0000256" key="6">
    <source>
        <dbReference type="SAM" id="Phobius"/>
    </source>
</evidence>
<dbReference type="EMBL" id="MTYJ01000038">
    <property type="protein sequence ID" value="OQV19503.1"/>
    <property type="molecule type" value="Genomic_DNA"/>
</dbReference>
<sequence>MDTPLKQDESCGDDAPTTPSQQTSSLKAQNIIVVSRPIFNQNNFDHSQKARVVGKANSPWKKFKRQINQKASKIRHWHPTIGGLLLATMKGLFPILSWLPEYQIRRDLPKDLLSGSIVWIMSIPSGMAYSLLASMPAIYGLYTSFFPSLTYSIMASSKHVSIGVFAIVSIMTGKVVQQYALPNHAVSVLTAANISIASSTKDVESDVTSHLESRIEVMICVTLAVGIWQVLMGTFGLGYMSVYLSDQLVTG</sequence>
<feature type="compositionally biased region" description="Polar residues" evidence="5">
    <location>
        <begin position="17"/>
        <end position="26"/>
    </location>
</feature>
<evidence type="ECO:0000256" key="5">
    <source>
        <dbReference type="SAM" id="MobiDB-lite"/>
    </source>
</evidence>
<dbReference type="PROSITE" id="PS01130">
    <property type="entry name" value="SLC26A"/>
    <property type="match status" value="1"/>
</dbReference>